<feature type="domain" description="VWFA" evidence="3">
    <location>
        <begin position="250"/>
        <end position="432"/>
    </location>
</feature>
<reference evidence="4 5" key="1">
    <citation type="journal article" date="2023" name="Sci. Data">
        <title>Genome assembly of the Korean intertidal mud-creeper Batillaria attramentaria.</title>
        <authorList>
            <person name="Patra A.K."/>
            <person name="Ho P.T."/>
            <person name="Jun S."/>
            <person name="Lee S.J."/>
            <person name="Kim Y."/>
            <person name="Won Y.J."/>
        </authorList>
    </citation>
    <scope>NUCLEOTIDE SEQUENCE [LARGE SCALE GENOMIC DNA]</scope>
    <source>
        <strain evidence="4">Wonlab-2016</strain>
    </source>
</reference>
<evidence type="ECO:0000256" key="2">
    <source>
        <dbReference type="SAM" id="SignalP"/>
    </source>
</evidence>
<dbReference type="Gene3D" id="3.40.50.410">
    <property type="entry name" value="von Willebrand factor, type A domain"/>
    <property type="match status" value="1"/>
</dbReference>
<evidence type="ECO:0000259" key="3">
    <source>
        <dbReference type="PROSITE" id="PS50234"/>
    </source>
</evidence>
<sequence>MATLKQAKLLFVFLLGLTYTSQSPTSPEKNTYGKNNDNDVNNFQGNDLGTGKPPGGYVQYNPLDDKPVDAPNPKPYGDSGTQTGRSSTDSEDIDKINAINVYDSTGSDTQAPNITARLFRPYPTSSAPTQTCQQALDQCSLFNVDTASLHNVYQEAFTSMMQKQRLQYQDNLVGFRDFFINMMNKFIMNPDLTMSGGGVCYGANSPVIIQRDPTSNLPNPNSIQDVNVPPDPNNVAQNFHNSFINQEPRDILLVIDTSSSIFRDDFEIMKEGIKIMIDLFCGGFGMGPRNNRLAIIQFSSAPIIIHYFSDPQTPKALKDKVGSMVDFGGKTCTGDALVLAYREIFQLSRGARPDTPNDTLVVTDGRANCGKDLLQSARLLQQRSQAVYALGIGIAGDVAARAQVTSLVTGEDPHHIFSLARYPDFKEMIDYIKYRQHGQKCVPLVSPMKKY</sequence>
<proteinExistence type="predicted"/>
<evidence type="ECO:0000256" key="1">
    <source>
        <dbReference type="SAM" id="MobiDB-lite"/>
    </source>
</evidence>
<dbReference type="SMART" id="SM00327">
    <property type="entry name" value="VWA"/>
    <property type="match status" value="1"/>
</dbReference>
<evidence type="ECO:0000313" key="4">
    <source>
        <dbReference type="EMBL" id="KAK7492078.1"/>
    </source>
</evidence>
<feature type="chain" id="PRO_5044853357" description="VWFA domain-containing protein" evidence="2">
    <location>
        <begin position="23"/>
        <end position="451"/>
    </location>
</feature>
<gene>
    <name evidence="4" type="ORF">BaRGS_00016742</name>
</gene>
<protein>
    <recommendedName>
        <fullName evidence="3">VWFA domain-containing protein</fullName>
    </recommendedName>
</protein>
<dbReference type="InterPro" id="IPR036465">
    <property type="entry name" value="vWFA_dom_sf"/>
</dbReference>
<dbReference type="PANTHER" id="PTHR24020">
    <property type="entry name" value="COLLAGEN ALPHA"/>
    <property type="match status" value="1"/>
</dbReference>
<organism evidence="4 5">
    <name type="scientific">Batillaria attramentaria</name>
    <dbReference type="NCBI Taxonomy" id="370345"/>
    <lineage>
        <taxon>Eukaryota</taxon>
        <taxon>Metazoa</taxon>
        <taxon>Spiralia</taxon>
        <taxon>Lophotrochozoa</taxon>
        <taxon>Mollusca</taxon>
        <taxon>Gastropoda</taxon>
        <taxon>Caenogastropoda</taxon>
        <taxon>Sorbeoconcha</taxon>
        <taxon>Cerithioidea</taxon>
        <taxon>Batillariidae</taxon>
        <taxon>Batillaria</taxon>
    </lineage>
</organism>
<dbReference type="InterPro" id="IPR002035">
    <property type="entry name" value="VWF_A"/>
</dbReference>
<feature type="region of interest" description="Disordered" evidence="1">
    <location>
        <begin position="22"/>
        <end position="93"/>
    </location>
</feature>
<accession>A0ABD0KYQ2</accession>
<keyword evidence="2" id="KW-0732">Signal</keyword>
<evidence type="ECO:0000313" key="5">
    <source>
        <dbReference type="Proteomes" id="UP001519460"/>
    </source>
</evidence>
<dbReference type="PROSITE" id="PS50234">
    <property type="entry name" value="VWFA"/>
    <property type="match status" value="1"/>
</dbReference>
<dbReference type="Pfam" id="PF00092">
    <property type="entry name" value="VWA"/>
    <property type="match status" value="1"/>
</dbReference>
<feature type="compositionally biased region" description="Low complexity" evidence="1">
    <location>
        <begin position="38"/>
        <end position="47"/>
    </location>
</feature>
<dbReference type="CDD" id="cd01450">
    <property type="entry name" value="vWFA_subfamily_ECM"/>
    <property type="match status" value="1"/>
</dbReference>
<dbReference type="AlphaFoldDB" id="A0ABD0KYQ2"/>
<feature type="compositionally biased region" description="Polar residues" evidence="1">
    <location>
        <begin position="22"/>
        <end position="34"/>
    </location>
</feature>
<name>A0ABD0KYQ2_9CAEN</name>
<dbReference type="PANTHER" id="PTHR24020:SF20">
    <property type="entry name" value="PH DOMAIN-CONTAINING PROTEIN"/>
    <property type="match status" value="1"/>
</dbReference>
<comment type="caution">
    <text evidence="4">The sequence shown here is derived from an EMBL/GenBank/DDBJ whole genome shotgun (WGS) entry which is preliminary data.</text>
</comment>
<feature type="signal peptide" evidence="2">
    <location>
        <begin position="1"/>
        <end position="22"/>
    </location>
</feature>
<dbReference type="EMBL" id="JACVVK020000107">
    <property type="protein sequence ID" value="KAK7492078.1"/>
    <property type="molecule type" value="Genomic_DNA"/>
</dbReference>
<dbReference type="InterPro" id="IPR050525">
    <property type="entry name" value="ECM_Assembly_Org"/>
</dbReference>
<dbReference type="Proteomes" id="UP001519460">
    <property type="component" value="Unassembled WGS sequence"/>
</dbReference>
<keyword evidence="5" id="KW-1185">Reference proteome</keyword>
<dbReference type="SUPFAM" id="SSF53300">
    <property type="entry name" value="vWA-like"/>
    <property type="match status" value="1"/>
</dbReference>